<dbReference type="Pfam" id="PF16184">
    <property type="entry name" value="Cadherin_3"/>
    <property type="match status" value="8"/>
</dbReference>
<evidence type="ECO:0000256" key="2">
    <source>
        <dbReference type="ARBA" id="ARBA00022737"/>
    </source>
</evidence>
<keyword evidence="1" id="KW-0732">Signal</keyword>
<feature type="region of interest" description="Disordered" evidence="6">
    <location>
        <begin position="1022"/>
        <end position="1042"/>
    </location>
</feature>
<feature type="repeat" description="CSPG" evidence="5">
    <location>
        <begin position="421"/>
        <end position="510"/>
    </location>
</feature>
<evidence type="ECO:0000256" key="1">
    <source>
        <dbReference type="ARBA" id="ARBA00022729"/>
    </source>
</evidence>
<dbReference type="InterPro" id="IPR013320">
    <property type="entry name" value="ConA-like_dom_sf"/>
</dbReference>
<feature type="repeat" description="CSPG" evidence="5">
    <location>
        <begin position="176"/>
        <end position="268"/>
    </location>
</feature>
<dbReference type="InterPro" id="IPR039005">
    <property type="entry name" value="CSPG_rpt"/>
</dbReference>
<dbReference type="EMBL" id="VIIS01001327">
    <property type="protein sequence ID" value="KAF0299834.1"/>
    <property type="molecule type" value="Genomic_DNA"/>
</dbReference>
<keyword evidence="7" id="KW-0472">Membrane</keyword>
<dbReference type="PROSITE" id="PS50025">
    <property type="entry name" value="LAM_G_DOMAIN"/>
    <property type="match status" value="1"/>
</dbReference>
<keyword evidence="2" id="KW-0677">Repeat</keyword>
<evidence type="ECO:0000313" key="10">
    <source>
        <dbReference type="Proteomes" id="UP000440578"/>
    </source>
</evidence>
<dbReference type="Proteomes" id="UP000440578">
    <property type="component" value="Unassembled WGS sequence"/>
</dbReference>
<dbReference type="PANTHER" id="PTHR45739:SF12">
    <property type="entry name" value="CHONDROITIN SULFATE PROTEOGLYCAN 4-LIKE ISOFORM X2"/>
    <property type="match status" value="1"/>
</dbReference>
<dbReference type="InterPro" id="IPR001791">
    <property type="entry name" value="Laminin_G"/>
</dbReference>
<keyword evidence="10" id="KW-1185">Reference proteome</keyword>
<evidence type="ECO:0000313" key="9">
    <source>
        <dbReference type="EMBL" id="KAF0299834.1"/>
    </source>
</evidence>
<organism evidence="9 10">
    <name type="scientific">Amphibalanus amphitrite</name>
    <name type="common">Striped barnacle</name>
    <name type="synonym">Balanus amphitrite</name>
    <dbReference type="NCBI Taxonomy" id="1232801"/>
    <lineage>
        <taxon>Eukaryota</taxon>
        <taxon>Metazoa</taxon>
        <taxon>Ecdysozoa</taxon>
        <taxon>Arthropoda</taxon>
        <taxon>Crustacea</taxon>
        <taxon>Multicrustacea</taxon>
        <taxon>Cirripedia</taxon>
        <taxon>Thoracica</taxon>
        <taxon>Thoracicalcarea</taxon>
        <taxon>Balanomorpha</taxon>
        <taxon>Balanoidea</taxon>
        <taxon>Balanidae</taxon>
        <taxon>Amphibalaninae</taxon>
        <taxon>Amphibalanus</taxon>
    </lineage>
</organism>
<gene>
    <name evidence="9" type="primary">Cspg4_2</name>
    <name evidence="9" type="ORF">FJT64_027520</name>
</gene>
<feature type="repeat" description="CSPG" evidence="5">
    <location>
        <begin position="755"/>
        <end position="845"/>
    </location>
</feature>
<evidence type="ECO:0000256" key="5">
    <source>
        <dbReference type="PROSITE-ProRule" id="PRU01201"/>
    </source>
</evidence>
<comment type="caution">
    <text evidence="4">Lacks conserved residue(s) required for the propagation of feature annotation.</text>
</comment>
<feature type="repeat" description="CSPG" evidence="5">
    <location>
        <begin position="864"/>
        <end position="961"/>
    </location>
</feature>
<feature type="repeat" description="CSPG" evidence="5">
    <location>
        <begin position="532"/>
        <end position="624"/>
    </location>
</feature>
<dbReference type="GO" id="GO:0009653">
    <property type="term" value="P:anatomical structure morphogenesis"/>
    <property type="evidence" value="ECO:0007669"/>
    <property type="project" value="TreeGrafter"/>
</dbReference>
<comment type="caution">
    <text evidence="9">The sequence shown here is derived from an EMBL/GenBank/DDBJ whole genome shotgun (WGS) entry which is preliminary data.</text>
</comment>
<evidence type="ECO:0000256" key="3">
    <source>
        <dbReference type="ARBA" id="ARBA00023180"/>
    </source>
</evidence>
<evidence type="ECO:0000256" key="6">
    <source>
        <dbReference type="SAM" id="MobiDB-lite"/>
    </source>
</evidence>
<dbReference type="CDD" id="cd00110">
    <property type="entry name" value="LamG"/>
    <property type="match status" value="1"/>
</dbReference>
<dbReference type="PANTHER" id="PTHR45739">
    <property type="entry name" value="MATRIX PROTEIN, PUTATIVE-RELATED"/>
    <property type="match status" value="1"/>
</dbReference>
<dbReference type="SUPFAM" id="SSF49899">
    <property type="entry name" value="Concanavalin A-like lectins/glucanases"/>
    <property type="match status" value="1"/>
</dbReference>
<keyword evidence="7" id="KW-1133">Transmembrane helix</keyword>
<evidence type="ECO:0000256" key="4">
    <source>
        <dbReference type="PROSITE-ProRule" id="PRU00122"/>
    </source>
</evidence>
<sequence>MELHSAGRTLQLDSRIAINDGVWHKTQLTISAEYVELTVDQTLTSVKPENQSDFKAFISNFFVGGLSEKNRLRASKQGITNLPLDFRGCVQNLLVNGELTGFPSVVESLGVRAECVWEYPCLRDPCKGGEVLLTSANIHVVLDYEKYGVRDSGVFFHVREPPKQGWPFRPSTIGPVSFYHLVRSVRMAAGTRRTLDSDILRAEDPDSRPRQLVYTLTSPTDVSGHVELDRHPGVPVQSFTQEQVDDGLVQFVHEGSDDTKLALRVSDGQAASDTAVLKVVVFRLEAVPANNTGLRLTHGASALITPANLSFTTNAQEEDMEINMVNCAQPATQEPLAHFTSQEMAEGRVLYAHDDSEHPSDTFSFVATSLNPDDDFHRTSTRTGSCFQHAGDDRARLVLWVSDGTHFTTGVLDVVASAPFVRLNTTETPLTVPRGDTKLITADALRPETNVEVTDENVRFAVTTPPQRGRLRVSGEPAEAFSFRDVQLGAVEYESSGGSGTQDSIHFAVQVGKLKSNGSLQFRIFPESYWEPLRVVNNRSALVAEGEMVTVSQSLLHVMHPNVAPGDIRFTVTRGPSHGFLMLRGPDARPKVITFDQAFINDGNLSYVQSVANATEDSFEFSVTNGIVSLPSLLFRLLVIPVQVRLVTRNMTLSEGGRVALSPHALTVASEYYRRRVAGFDVLSRPRHGRLELAGRQDVKLQHFTAQQLSDGHVTYVHSGDESRGDCLTLVALADTKTSAPGQLCFTISGVNDHPPSLVNNTGITVVQGGSVLLTTHQLDAVDADRPEEDLVFSLGRSECGNISLLTAPNVTVANFSRSQLDAGEVVFSHTRPDVSRCSVLVTVSDGVHRTPAERLTVLVERLQLRLVANTRLHVFPMMQQSITKGHLLVGTNDPRTPRTITYSVIRKPRLGKITREQPDGSTVEVSWFTQQDLNRSLVLYEHQRPLAGLSASDSVELRVETPPAEPLTSVVLEVAVSVTTMTRGGLRRYVDGVPLRLPEGGAAGVSRAVLDVSGVAEFLPQPLGRPGRRPRSRPPRSPREILQVTDPDNAPAEILYTIISGPSRGRVFLRGQPHVRVSNFSQADVDAERLLYAQDGSLGSDQFLFSVWDGVHSPLMTSFGITGERHLLCGGARRILTGNQTLSDAVRFELTASGVQPARGELQDSSSFIRSDYVLVAGVVIGVVVTSILLLIVVKCITDRRRRAERKARELGPAPLTELPPSESPRTVSRATTPDFINSTLPRPSISTLPQAADLAQPADVTYSYDVDADRQFCGDDWSQDGSDISASQPSNPILRKNQYWV</sequence>
<feature type="region of interest" description="Disordered" evidence="6">
    <location>
        <begin position="1207"/>
        <end position="1250"/>
    </location>
</feature>
<accession>A0A6A4W7V4</accession>
<evidence type="ECO:0000256" key="7">
    <source>
        <dbReference type="SAM" id="Phobius"/>
    </source>
</evidence>
<keyword evidence="7" id="KW-0812">Transmembrane</keyword>
<dbReference type="OrthoDB" id="430044at2759"/>
<keyword evidence="3" id="KW-0325">Glycoprotein</keyword>
<feature type="domain" description="Laminin G" evidence="8">
    <location>
        <begin position="1"/>
        <end position="115"/>
    </location>
</feature>
<dbReference type="PROSITE" id="PS51854">
    <property type="entry name" value="CSPG"/>
    <property type="match status" value="7"/>
</dbReference>
<protein>
    <submittedName>
        <fullName evidence="9">Chondroitin sulfate proteoglycan 4</fullName>
    </submittedName>
</protein>
<dbReference type="InterPro" id="IPR051561">
    <property type="entry name" value="FRAS1_ECM"/>
</dbReference>
<name>A0A6A4W7V4_AMPAM</name>
<dbReference type="Pfam" id="PF02210">
    <property type="entry name" value="Laminin_G_2"/>
    <property type="match status" value="1"/>
</dbReference>
<evidence type="ECO:0000259" key="8">
    <source>
        <dbReference type="PROSITE" id="PS50025"/>
    </source>
</evidence>
<dbReference type="Gene3D" id="2.60.120.200">
    <property type="match status" value="1"/>
</dbReference>
<feature type="compositionally biased region" description="Basic residues" evidence="6">
    <location>
        <begin position="1027"/>
        <end position="1037"/>
    </location>
</feature>
<feature type="repeat" description="CSPG" evidence="5">
    <location>
        <begin position="642"/>
        <end position="733"/>
    </location>
</feature>
<reference evidence="9 10" key="1">
    <citation type="submission" date="2019-07" db="EMBL/GenBank/DDBJ databases">
        <title>Draft genome assembly of a fouling barnacle, Amphibalanus amphitrite (Darwin, 1854): The first reference genome for Thecostraca.</title>
        <authorList>
            <person name="Kim W."/>
        </authorList>
    </citation>
    <scope>NUCLEOTIDE SEQUENCE [LARGE SCALE GENOMIC DNA]</scope>
    <source>
        <strain evidence="9">SNU_AA5</strain>
        <tissue evidence="9">Soma without cirri and trophi</tissue>
    </source>
</reference>
<feature type="transmembrane region" description="Helical" evidence="7">
    <location>
        <begin position="1174"/>
        <end position="1198"/>
    </location>
</feature>
<feature type="repeat" description="CSPG" evidence="5">
    <location>
        <begin position="1019"/>
        <end position="1111"/>
    </location>
</feature>
<feature type="compositionally biased region" description="Polar residues" evidence="6">
    <location>
        <begin position="1225"/>
        <end position="1250"/>
    </location>
</feature>
<proteinExistence type="predicted"/>